<keyword evidence="4" id="KW-1185">Reference proteome</keyword>
<protein>
    <submittedName>
        <fullName evidence="3">Mitochondrial Rho GTPase 1-like</fullName>
    </submittedName>
</protein>
<evidence type="ECO:0000256" key="1">
    <source>
        <dbReference type="ARBA" id="ARBA00008690"/>
    </source>
</evidence>
<dbReference type="PANTHER" id="PTHR33155:SF8">
    <property type="entry name" value="PROTEIN FANTASTIC FOUR 1"/>
    <property type="match status" value="1"/>
</dbReference>
<dbReference type="PANTHER" id="PTHR33155">
    <property type="entry name" value="FANTASTIC FOUR-LIKE PROTEIN (DUF3049)"/>
    <property type="match status" value="1"/>
</dbReference>
<comment type="caution">
    <text evidence="3">The sequence shown here is derived from an EMBL/GenBank/DDBJ whole genome shotgun (WGS) entry which is preliminary data.</text>
</comment>
<dbReference type="OrthoDB" id="1916983at2759"/>
<dbReference type="AlphaFoldDB" id="A0A6A2YJR4"/>
<dbReference type="InterPro" id="IPR021410">
    <property type="entry name" value="FAF"/>
</dbReference>
<organism evidence="3 4">
    <name type="scientific">Hibiscus syriacus</name>
    <name type="common">Rose of Sharon</name>
    <dbReference type="NCBI Taxonomy" id="106335"/>
    <lineage>
        <taxon>Eukaryota</taxon>
        <taxon>Viridiplantae</taxon>
        <taxon>Streptophyta</taxon>
        <taxon>Embryophyta</taxon>
        <taxon>Tracheophyta</taxon>
        <taxon>Spermatophyta</taxon>
        <taxon>Magnoliopsida</taxon>
        <taxon>eudicotyledons</taxon>
        <taxon>Gunneridae</taxon>
        <taxon>Pentapetalae</taxon>
        <taxon>rosids</taxon>
        <taxon>malvids</taxon>
        <taxon>Malvales</taxon>
        <taxon>Malvaceae</taxon>
        <taxon>Malvoideae</taxon>
        <taxon>Hibiscus</taxon>
    </lineage>
</organism>
<evidence type="ECO:0000259" key="2">
    <source>
        <dbReference type="Pfam" id="PF11250"/>
    </source>
</evidence>
<name>A0A6A2YJR4_HIBSY</name>
<reference evidence="3" key="1">
    <citation type="submission" date="2019-09" db="EMBL/GenBank/DDBJ databases">
        <title>Draft genome information of white flower Hibiscus syriacus.</title>
        <authorList>
            <person name="Kim Y.-M."/>
        </authorList>
    </citation>
    <scope>NUCLEOTIDE SEQUENCE [LARGE SCALE GENOMIC DNA]</scope>
    <source>
        <strain evidence="3">YM2019G1</strain>
    </source>
</reference>
<comment type="similarity">
    <text evidence="1">Belongs to the fantastic four family.</text>
</comment>
<accession>A0A6A2YJR4</accession>
<evidence type="ECO:0000313" key="3">
    <source>
        <dbReference type="EMBL" id="KAE8676774.1"/>
    </source>
</evidence>
<dbReference type="InterPro" id="IPR046431">
    <property type="entry name" value="FAF_dom"/>
</dbReference>
<dbReference type="EMBL" id="VEPZ02001375">
    <property type="protein sequence ID" value="KAE8676774.1"/>
    <property type="molecule type" value="Genomic_DNA"/>
</dbReference>
<evidence type="ECO:0000313" key="4">
    <source>
        <dbReference type="Proteomes" id="UP000436088"/>
    </source>
</evidence>
<feature type="domain" description="FAF" evidence="2">
    <location>
        <begin position="155"/>
        <end position="206"/>
    </location>
</feature>
<gene>
    <name evidence="3" type="ORF">F3Y22_tig00111582pilonHSYRG01134</name>
</gene>
<sequence>MSSSVCQGLESCLELRHIESRLLMLKLAPPVTNFLPSSVAPHTKPKPMPFTEVKDAITVDDCKSIGNRNVDTVGRSFLQSLANANGSNSTRNDKVYMHPLVKRSASMLSERSLEMCTENLGSETGSEVSESIDNVLLSKPRESSARKKTSRVNCFPPPLTSISGSNCVELKSLREGGRLVLQAVITPPCNSYFHTERSEGRLRFSLFKDADASKVDDDKEEDREEVVQKHDEDGENNIVVKGKVKDIWKEIVGVLGSKSETEEIWPSTFFTVENLQHQAGASFPTDYPATSMLKP</sequence>
<proteinExistence type="inferred from homology"/>
<dbReference type="Pfam" id="PF11250">
    <property type="entry name" value="FAF"/>
    <property type="match status" value="1"/>
</dbReference>
<dbReference type="Proteomes" id="UP000436088">
    <property type="component" value="Unassembled WGS sequence"/>
</dbReference>